<dbReference type="KEGG" id="cfj:CFIO01_05955"/>
<keyword evidence="1" id="KW-0472">Membrane</keyword>
<evidence type="ECO:0000313" key="3">
    <source>
        <dbReference type="Proteomes" id="UP000020467"/>
    </source>
</evidence>
<keyword evidence="1" id="KW-1133">Transmembrane helix</keyword>
<keyword evidence="1" id="KW-0812">Transmembrane</keyword>
<proteinExistence type="predicted"/>
<dbReference type="OrthoDB" id="10400670at2759"/>
<comment type="caution">
    <text evidence="2">The sequence shown here is derived from an EMBL/GenBank/DDBJ whole genome shotgun (WGS) entry which is preliminary data.</text>
</comment>
<name>A0A010R074_9PEZI</name>
<gene>
    <name evidence="2" type="ORF">CFIO01_05955</name>
</gene>
<reference evidence="2 3" key="1">
    <citation type="submission" date="2014-02" db="EMBL/GenBank/DDBJ databases">
        <title>The genome sequence of Colletotrichum fioriniae PJ7.</title>
        <authorList>
            <person name="Baroncelli R."/>
            <person name="Thon M.R."/>
        </authorList>
    </citation>
    <scope>NUCLEOTIDE SEQUENCE [LARGE SCALE GENOMIC DNA]</scope>
    <source>
        <strain evidence="2 3">PJ7</strain>
    </source>
</reference>
<evidence type="ECO:0000256" key="1">
    <source>
        <dbReference type="SAM" id="Phobius"/>
    </source>
</evidence>
<protein>
    <submittedName>
        <fullName evidence="2">Uncharacterized protein</fullName>
    </submittedName>
</protein>
<feature type="transmembrane region" description="Helical" evidence="1">
    <location>
        <begin position="34"/>
        <end position="51"/>
    </location>
</feature>
<accession>A0A010R074</accession>
<dbReference type="HOGENOM" id="CLU_2072946_0_0_1"/>
<organism evidence="2 3">
    <name type="scientific">Colletotrichum fioriniae PJ7</name>
    <dbReference type="NCBI Taxonomy" id="1445577"/>
    <lineage>
        <taxon>Eukaryota</taxon>
        <taxon>Fungi</taxon>
        <taxon>Dikarya</taxon>
        <taxon>Ascomycota</taxon>
        <taxon>Pezizomycotina</taxon>
        <taxon>Sordariomycetes</taxon>
        <taxon>Hypocreomycetidae</taxon>
        <taxon>Glomerellales</taxon>
        <taxon>Glomerellaceae</taxon>
        <taxon>Colletotrichum</taxon>
        <taxon>Colletotrichum acutatum species complex</taxon>
    </lineage>
</organism>
<evidence type="ECO:0000313" key="2">
    <source>
        <dbReference type="EMBL" id="EXF85907.1"/>
    </source>
</evidence>
<dbReference type="AlphaFoldDB" id="A0A010R074"/>
<sequence length="118" mass="13182">MPLPKSIKRMLEAKTPHYQKSKTPERRNTNPQDLEVIALLVVVTLLPFLVMSSQHPSLPMPIHVSRFVVFDLGAPKDISTRSRKVTFIMRTNLRQMVGGWAACVASEYALAASLGRPV</sequence>
<keyword evidence="3" id="KW-1185">Reference proteome</keyword>
<dbReference type="Proteomes" id="UP000020467">
    <property type="component" value="Unassembled WGS sequence"/>
</dbReference>
<dbReference type="EMBL" id="JARH01000046">
    <property type="protein sequence ID" value="EXF85907.1"/>
    <property type="molecule type" value="Genomic_DNA"/>
</dbReference>